<feature type="region of interest" description="Disordered" evidence="5">
    <location>
        <begin position="754"/>
        <end position="787"/>
    </location>
</feature>
<dbReference type="SUPFAM" id="SSF52075">
    <property type="entry name" value="Outer arm dynein light chain 1"/>
    <property type="match status" value="1"/>
</dbReference>
<dbReference type="RefSeq" id="XP_023105262.2">
    <property type="nucleotide sequence ID" value="XM_023249494.2"/>
</dbReference>
<keyword evidence="8" id="KW-1185">Reference proteome</keyword>
<reference evidence="7" key="3">
    <citation type="submission" date="2025-09" db="UniProtKB">
        <authorList>
            <consortium name="Ensembl"/>
        </authorList>
    </citation>
    <scope>IDENTIFICATION</scope>
    <source>
        <strain evidence="7">breed Abyssinian</strain>
    </source>
</reference>
<feature type="region of interest" description="Disordered" evidence="5">
    <location>
        <begin position="1167"/>
        <end position="1221"/>
    </location>
</feature>
<dbReference type="PANTHER" id="PTHR15454">
    <property type="entry name" value="NISCHARIN RELATED"/>
    <property type="match status" value="1"/>
</dbReference>
<dbReference type="CDD" id="cd06875">
    <property type="entry name" value="PX_IRAS"/>
    <property type="match status" value="1"/>
</dbReference>
<evidence type="ECO:0000256" key="5">
    <source>
        <dbReference type="SAM" id="MobiDB-lite"/>
    </source>
</evidence>
<gene>
    <name evidence="7" type="primary">NISCH</name>
</gene>
<keyword evidence="3" id="KW-0433">Leucine-rich repeat</keyword>
<evidence type="ECO:0000256" key="3">
    <source>
        <dbReference type="ARBA" id="ARBA00022614"/>
    </source>
</evidence>
<dbReference type="GeneID" id="101083249"/>
<dbReference type="GeneTree" id="ENSGT00940000156494"/>
<reference evidence="7 8" key="1">
    <citation type="submission" date="2021-02" db="EMBL/GenBank/DDBJ databases">
        <title>Safari Cat Assemblies.</title>
        <authorList>
            <person name="Bredemeyer K.R."/>
            <person name="Murphy W.J."/>
        </authorList>
    </citation>
    <scope>NUCLEOTIDE SEQUENCE [LARGE SCALE GENOMIC DNA]</scope>
</reference>
<organism evidence="7 8">
    <name type="scientific">Felis catus</name>
    <name type="common">Cat</name>
    <name type="synonym">Felis silvestris catus</name>
    <dbReference type="NCBI Taxonomy" id="9685"/>
    <lineage>
        <taxon>Eukaryota</taxon>
        <taxon>Metazoa</taxon>
        <taxon>Chordata</taxon>
        <taxon>Craniata</taxon>
        <taxon>Vertebrata</taxon>
        <taxon>Euteleostomi</taxon>
        <taxon>Mammalia</taxon>
        <taxon>Eutheria</taxon>
        <taxon>Laurasiatheria</taxon>
        <taxon>Carnivora</taxon>
        <taxon>Feliformia</taxon>
        <taxon>Felidae</taxon>
        <taxon>Felinae</taxon>
        <taxon>Felis</taxon>
    </lineage>
</organism>
<dbReference type="InterPro" id="IPR032675">
    <property type="entry name" value="LRR_dom_sf"/>
</dbReference>
<feature type="compositionally biased region" description="Pro residues" evidence="5">
    <location>
        <begin position="1208"/>
        <end position="1221"/>
    </location>
</feature>
<reference evidence="7" key="2">
    <citation type="submission" date="2025-08" db="UniProtKB">
        <authorList>
            <consortium name="Ensembl"/>
        </authorList>
    </citation>
    <scope>IDENTIFICATION</scope>
    <source>
        <strain evidence="7">breed Abyssinian</strain>
    </source>
</reference>
<dbReference type="Pfam" id="PF25625">
    <property type="entry name" value="PH_NISCH_C"/>
    <property type="match status" value="1"/>
</dbReference>
<dbReference type="InterPro" id="IPR037904">
    <property type="entry name" value="Nischarin_PX"/>
</dbReference>
<feature type="compositionally biased region" description="Basic and acidic residues" evidence="5">
    <location>
        <begin position="569"/>
        <end position="582"/>
    </location>
</feature>
<evidence type="ECO:0000256" key="1">
    <source>
        <dbReference type="ARBA" id="ARBA00004496"/>
    </source>
</evidence>
<dbReference type="PROSITE" id="PS51450">
    <property type="entry name" value="LRR"/>
    <property type="match status" value="4"/>
</dbReference>
<evidence type="ECO:0000313" key="8">
    <source>
        <dbReference type="Proteomes" id="UP000823872"/>
    </source>
</evidence>
<feature type="domain" description="PX" evidence="6">
    <location>
        <begin position="115"/>
        <end position="225"/>
    </location>
</feature>
<dbReference type="InterPro" id="IPR001611">
    <property type="entry name" value="Leu-rich_rpt"/>
</dbReference>
<feature type="region of interest" description="Disordered" evidence="5">
    <location>
        <begin position="74"/>
        <end position="93"/>
    </location>
</feature>
<sequence length="1629" mass="180287">MNENMSRRQDRCCKVVDPNLGSYTQLLNSYLIREVGNIIPTFQMRKLRLLEELVTCSSLRPAAAAAATDPGIWRRRRAASGPSERPSQSRRRASWALSSWTRIRCAGGASAITRGSDWNPKSESRGLGGIWAPPPVYIIQVTVGSHEWTVKHRYSDFYDLHEKLVAERKIDKNLLPPKKIIGKNSRSLVEKREKDLEIYLQTLLATFPGVAPSVLAHFLHFHFYEINGITAALAEELFEKGEQLLGAGEVFAIGPLQLYAVTEQLQQGKPTCASGDAKTDLGHILDFTCRLKYLKVSGTEGPFGTSNIQEQLLPFDLSIFKSLHQVEISHCGARHIRGLVASKPTLATMSVRYSATSMKEVLVPEASEFDEWEPEGTTLEGPVTAVIPTWQALTTLDLSHNSISNIDESVKLIPKIEFLDLSHNGVLVVDNLQHLYNLVHLDLSYNKLSSLEGVHTKLGNIKTLNLAGNLLESLSGLHKLYSLVNLDLRDNRIEQMEEVKSIGSLPCLEHVALLNNPLSIIPDYRTKVLAQFGERASEVCLDNTATTEKELDTVEVLKAIQKAKEVKSKLNNPEKKIGEDSRLSAASCVRPSGSPPSVAPTSASLPQPILSNQGIMFVQEEALASSLSSTDSLTPEDRPIARGCSDSLESIPAGQAPSDDLRDVPGAVGGVSLEHAEPEVQVVPGSGQIIFLPFTCIGYTATNQDFIQRLSTLIRQAIERQLPAWIEAANQREEGQGEQGEDEDDEEDVAENRYFEMGPPDVEEEEEGGQGEEEEEEEEEEEGEEERLALEWALGADEDFLLEHIRILKVLWCFLIHVQGSIRQFAACLVLTDFGIAVFEIPHQESRGSSQHILSSLRFVFCFPHGDLTEFGFLMPELCLVLKVRHSENTLFIISDATNLHEFHADLRSCFAPQHMAMLCSPVLYGSHTSLQEFLRQLLTFYKVAGGGQEHSQGCFPVYLVYSDKRMVQTAAGDYSGNIEWASCTLCSAVRRSCCAPSEAVKSAAIPYWLLLTPQHLNVIKADFNPMPNRGTHNCRNRNSFKLSRVPLSTVLLDPTRSCTQPRGAFADGHVLELLVGYRFVTAIFVLPHEKFHFLRIYNQLRASLQDLKTVVIAKSPATGAPSQRPLVDGQPAEGRASNDQRSQEVPVEAPAPDPVEAPALALASVEVPAPSPAEASDPAKTPGPVEASLPAAVPAEASGSEESPVETPAPTPAAPAPAEPLVPAEAPAQYPSEQLIRSTSEENQIPSHLPACPSLRHIASLQGSAIIELFHSSIAEVENEELRHLMWCSVVFYQTPGLEVTACVLLSTKAVYFVLHDGLRRYFSEPLQDFWHQKNTDYNNSPFHISQCFVLKLSDLQAVNVGLFDQYFRLTGSSPVQVVTCLTRDSYLTHCFLQHLMAVLSSLERTPSPEPVDKDFYSEFGNKTTGKMENYELIHSSRVKFTYPSEEEIGDLTFTVAQKMADPEKAPALSILLYVQAFQVGTPPPGRCRGMLRPKTLLLTSAEIFLLDEDFVHYPLPEFAKEPPQRDRYRLDDGRRVRDLDRVLMGYQTYPQALTLIFDDVQGRDLMGNVTPDHFGEVADGPASSSQGREVQWQVFVPSAESREKLISLLARQWEALCGRELPVELTG</sequence>
<accession>A0ABI8A8Z6</accession>
<dbReference type="SMART" id="SM00365">
    <property type="entry name" value="LRR_SD22"/>
    <property type="match status" value="5"/>
</dbReference>
<proteinExistence type="predicted"/>
<dbReference type="Gene3D" id="3.30.1520.10">
    <property type="entry name" value="Phox-like domain"/>
    <property type="match status" value="1"/>
</dbReference>
<keyword evidence="2" id="KW-0963">Cytoplasm</keyword>
<feature type="compositionally biased region" description="Acidic residues" evidence="5">
    <location>
        <begin position="761"/>
        <end position="785"/>
    </location>
</feature>
<feature type="region of interest" description="Disordered" evidence="5">
    <location>
        <begin position="627"/>
        <end position="662"/>
    </location>
</feature>
<dbReference type="SMART" id="SM00312">
    <property type="entry name" value="PX"/>
    <property type="match status" value="1"/>
</dbReference>
<dbReference type="Pfam" id="PF23142">
    <property type="entry name" value="PH_PLEKHM2"/>
    <property type="match status" value="1"/>
</dbReference>
<evidence type="ECO:0000256" key="2">
    <source>
        <dbReference type="ARBA" id="ARBA00022490"/>
    </source>
</evidence>
<dbReference type="InterPro" id="IPR057714">
    <property type="entry name" value="PH_NISCH_C"/>
</dbReference>
<feature type="compositionally biased region" description="Low complexity" evidence="5">
    <location>
        <begin position="1167"/>
        <end position="1180"/>
    </location>
</feature>
<evidence type="ECO:0000313" key="7">
    <source>
        <dbReference type="Ensembl" id="ENSFCTP00005055671.1"/>
    </source>
</evidence>
<dbReference type="Pfam" id="PF00787">
    <property type="entry name" value="PX"/>
    <property type="match status" value="1"/>
</dbReference>
<dbReference type="InterPro" id="IPR057288">
    <property type="entry name" value="PH_PLEKHM2"/>
</dbReference>
<dbReference type="PANTHER" id="PTHR15454:SF35">
    <property type="entry name" value="NISCHARIN"/>
    <property type="match status" value="1"/>
</dbReference>
<dbReference type="InterPro" id="IPR001683">
    <property type="entry name" value="PX_dom"/>
</dbReference>
<evidence type="ECO:0000256" key="4">
    <source>
        <dbReference type="ARBA" id="ARBA00022737"/>
    </source>
</evidence>
<keyword evidence="4" id="KW-0677">Repeat</keyword>
<dbReference type="PROSITE" id="PS50195">
    <property type="entry name" value="PX"/>
    <property type="match status" value="1"/>
</dbReference>
<dbReference type="Ensembl" id="ENSFCTT00005079856.1">
    <property type="protein sequence ID" value="ENSFCTP00005055671.1"/>
    <property type="gene ID" value="ENSFCTG00005028245.1"/>
</dbReference>
<dbReference type="SUPFAM" id="SSF64268">
    <property type="entry name" value="PX domain"/>
    <property type="match status" value="1"/>
</dbReference>
<feature type="region of interest" description="Disordered" evidence="5">
    <location>
        <begin position="1119"/>
        <end position="1154"/>
    </location>
</feature>
<evidence type="ECO:0000259" key="6">
    <source>
        <dbReference type="PROSITE" id="PS50195"/>
    </source>
</evidence>
<dbReference type="InterPro" id="IPR036871">
    <property type="entry name" value="PX_dom_sf"/>
</dbReference>
<dbReference type="Gene3D" id="3.80.10.10">
    <property type="entry name" value="Ribonuclease Inhibitor"/>
    <property type="match status" value="2"/>
</dbReference>
<dbReference type="Proteomes" id="UP000823872">
    <property type="component" value="Chromosome A2"/>
</dbReference>
<name>A0ABI8A8Z6_FELCA</name>
<protein>
    <submittedName>
        <fullName evidence="7">Nischarin</fullName>
    </submittedName>
</protein>
<feature type="region of interest" description="Disordered" evidence="5">
    <location>
        <begin position="569"/>
        <end position="604"/>
    </location>
</feature>
<comment type="subcellular location">
    <subcellularLocation>
        <location evidence="1">Cytoplasm</location>
    </subcellularLocation>
</comment>